<dbReference type="InterPro" id="IPR012674">
    <property type="entry name" value="Calycin"/>
</dbReference>
<gene>
    <name evidence="2" type="ORF">POPTR_019G030700</name>
</gene>
<dbReference type="PANTHER" id="PTHR33970:SF1">
    <property type="entry name" value="VIOLAXANTHIN DE-EPOXIDASE, CHLOROPLASTIC"/>
    <property type="match status" value="1"/>
</dbReference>
<organism evidence="2 3">
    <name type="scientific">Populus trichocarpa</name>
    <name type="common">Western balsam poplar</name>
    <name type="synonym">Populus balsamifera subsp. trichocarpa</name>
    <dbReference type="NCBI Taxonomy" id="3694"/>
    <lineage>
        <taxon>Eukaryota</taxon>
        <taxon>Viridiplantae</taxon>
        <taxon>Streptophyta</taxon>
        <taxon>Embryophyta</taxon>
        <taxon>Tracheophyta</taxon>
        <taxon>Spermatophyta</taxon>
        <taxon>Magnoliopsida</taxon>
        <taxon>eudicotyledons</taxon>
        <taxon>Gunneridae</taxon>
        <taxon>Pentapetalae</taxon>
        <taxon>rosids</taxon>
        <taxon>fabids</taxon>
        <taxon>Malpighiales</taxon>
        <taxon>Salicaceae</taxon>
        <taxon>Saliceae</taxon>
        <taxon>Populus</taxon>
    </lineage>
</organism>
<feature type="domain" description="VDE lipocalin" evidence="1">
    <location>
        <begin position="37"/>
        <end position="80"/>
    </location>
</feature>
<keyword evidence="3" id="KW-1185">Reference proteome</keyword>
<reference evidence="2 3" key="1">
    <citation type="journal article" date="2006" name="Science">
        <title>The genome of black cottonwood, Populus trichocarpa (Torr. &amp; Gray).</title>
        <authorList>
            <person name="Tuskan G.A."/>
            <person name="Difazio S."/>
            <person name="Jansson S."/>
            <person name="Bohlmann J."/>
            <person name="Grigoriev I."/>
            <person name="Hellsten U."/>
            <person name="Putnam N."/>
            <person name="Ralph S."/>
            <person name="Rombauts S."/>
            <person name="Salamov A."/>
            <person name="Schein J."/>
            <person name="Sterck L."/>
            <person name="Aerts A."/>
            <person name="Bhalerao R.R."/>
            <person name="Bhalerao R.P."/>
            <person name="Blaudez D."/>
            <person name="Boerjan W."/>
            <person name="Brun A."/>
            <person name="Brunner A."/>
            <person name="Busov V."/>
            <person name="Campbell M."/>
            <person name="Carlson J."/>
            <person name="Chalot M."/>
            <person name="Chapman J."/>
            <person name="Chen G.L."/>
            <person name="Cooper D."/>
            <person name="Coutinho P.M."/>
            <person name="Couturier J."/>
            <person name="Covert S."/>
            <person name="Cronk Q."/>
            <person name="Cunningham R."/>
            <person name="Davis J."/>
            <person name="Degroeve S."/>
            <person name="Dejardin A."/>
            <person name="Depamphilis C."/>
            <person name="Detter J."/>
            <person name="Dirks B."/>
            <person name="Dubchak I."/>
            <person name="Duplessis S."/>
            <person name="Ehlting J."/>
            <person name="Ellis B."/>
            <person name="Gendler K."/>
            <person name="Goodstein D."/>
            <person name="Gribskov M."/>
            <person name="Grimwood J."/>
            <person name="Groover A."/>
            <person name="Gunter L."/>
            <person name="Hamberger B."/>
            <person name="Heinze B."/>
            <person name="Helariutta Y."/>
            <person name="Henrissat B."/>
            <person name="Holligan D."/>
            <person name="Holt R."/>
            <person name="Huang W."/>
            <person name="Islam-Faridi N."/>
            <person name="Jones S."/>
            <person name="Jones-Rhoades M."/>
            <person name="Jorgensen R."/>
            <person name="Joshi C."/>
            <person name="Kangasjarvi J."/>
            <person name="Karlsson J."/>
            <person name="Kelleher C."/>
            <person name="Kirkpatrick R."/>
            <person name="Kirst M."/>
            <person name="Kohler A."/>
            <person name="Kalluri U."/>
            <person name="Larimer F."/>
            <person name="Leebens-Mack J."/>
            <person name="Leple J.C."/>
            <person name="Locascio P."/>
            <person name="Lou Y."/>
            <person name="Lucas S."/>
            <person name="Martin F."/>
            <person name="Montanini B."/>
            <person name="Napoli C."/>
            <person name="Nelson D.R."/>
            <person name="Nelson C."/>
            <person name="Nieminen K."/>
            <person name="Nilsson O."/>
            <person name="Pereda V."/>
            <person name="Peter G."/>
            <person name="Philippe R."/>
            <person name="Pilate G."/>
            <person name="Poliakov A."/>
            <person name="Razumovskaya J."/>
            <person name="Richardson P."/>
            <person name="Rinaldi C."/>
            <person name="Ritland K."/>
            <person name="Rouze P."/>
            <person name="Ryaboy D."/>
            <person name="Schmutz J."/>
            <person name="Schrader J."/>
            <person name="Segerman B."/>
            <person name="Shin H."/>
            <person name="Siddiqui A."/>
            <person name="Sterky F."/>
            <person name="Terry A."/>
            <person name="Tsai C.J."/>
            <person name="Uberbacher E."/>
            <person name="Unneberg P."/>
            <person name="Vahala J."/>
            <person name="Wall K."/>
            <person name="Wessler S."/>
            <person name="Yang G."/>
            <person name="Yin T."/>
            <person name="Douglas C."/>
            <person name="Marra M."/>
            <person name="Sandberg G."/>
            <person name="Van de Peer Y."/>
            <person name="Rokhsar D."/>
        </authorList>
    </citation>
    <scope>NUCLEOTIDE SEQUENCE [LARGE SCALE GENOMIC DNA]</scope>
    <source>
        <strain evidence="3">cv. Nisqually</strain>
    </source>
</reference>
<evidence type="ECO:0000259" key="1">
    <source>
        <dbReference type="Pfam" id="PF07137"/>
    </source>
</evidence>
<evidence type="ECO:0000313" key="2">
    <source>
        <dbReference type="EMBL" id="PNS90146.1"/>
    </source>
</evidence>
<dbReference type="InterPro" id="IPR010788">
    <property type="entry name" value="VDE_dom"/>
</dbReference>
<dbReference type="Pfam" id="PF07137">
    <property type="entry name" value="VDE"/>
    <property type="match status" value="1"/>
</dbReference>
<proteinExistence type="predicted"/>
<dbReference type="AlphaFoldDB" id="A0A2K1WNP4"/>
<dbReference type="STRING" id="3694.A0A2K1WNP4"/>
<dbReference type="InterPro" id="IPR044682">
    <property type="entry name" value="VDE"/>
</dbReference>
<dbReference type="PANTHER" id="PTHR33970">
    <property type="entry name" value="VIOLAXANTHIN DE-EPOXIDASE, CHLOROPLASTIC-RELATED"/>
    <property type="match status" value="1"/>
</dbReference>
<dbReference type="EMBL" id="CM009308">
    <property type="protein sequence ID" value="PNS90146.1"/>
    <property type="molecule type" value="Genomic_DNA"/>
</dbReference>
<dbReference type="GO" id="GO:0046422">
    <property type="term" value="F:violaxanthin de-epoxidase activity"/>
    <property type="evidence" value="ECO:0007669"/>
    <property type="project" value="InterPro"/>
</dbReference>
<accession>A0A2K1WNP4</accession>
<evidence type="ECO:0000313" key="3">
    <source>
        <dbReference type="Proteomes" id="UP000006729"/>
    </source>
</evidence>
<sequence>MNSMSVQSHERSVYLRSLMLGNSVPDPAILVKNFNVITSGLNPTFDAFDCQLHKFHKESNKLVGNLSWRIRTPDTGFSPDQLYRESIVLELEMAAKSIGRDFNKFISTDNKGSGRNRREEVD</sequence>
<protein>
    <recommendedName>
        <fullName evidence="1">VDE lipocalin domain-containing protein</fullName>
    </recommendedName>
</protein>
<dbReference type="GO" id="GO:0010028">
    <property type="term" value="P:xanthophyll cycle"/>
    <property type="evidence" value="ECO:0007669"/>
    <property type="project" value="InterPro"/>
</dbReference>
<dbReference type="Proteomes" id="UP000006729">
    <property type="component" value="Chromosome 19"/>
</dbReference>
<name>A0A2K1WNP4_POPTR</name>
<dbReference type="InParanoid" id="A0A2K1WNP4"/>
<dbReference type="Gene3D" id="2.40.128.20">
    <property type="match status" value="1"/>
</dbReference>